<dbReference type="PROSITE" id="PS51746">
    <property type="entry name" value="PPM_2"/>
    <property type="match status" value="1"/>
</dbReference>
<keyword evidence="4" id="KW-1185">Reference proteome</keyword>
<evidence type="ECO:0000313" key="4">
    <source>
        <dbReference type="Proteomes" id="UP000642107"/>
    </source>
</evidence>
<dbReference type="CDD" id="cd00143">
    <property type="entry name" value="PP2Cc"/>
    <property type="match status" value="1"/>
</dbReference>
<name>A0ABR9DP32_9MICO</name>
<dbReference type="PANTHER" id="PTHR47992">
    <property type="entry name" value="PROTEIN PHOSPHATASE"/>
    <property type="match status" value="1"/>
</dbReference>
<accession>A0ABR9DP32</accession>
<dbReference type="RefSeq" id="WP_192278237.1">
    <property type="nucleotide sequence ID" value="NZ_JACZDF010000002.1"/>
</dbReference>
<sequence>MHTLWGSATDRGRIRSINEDALLACPPVFLVADGMGGHDAGNVASRIVVDTFSTLVGHDTASPDSVHDAFTHAGTRMRETLGSRIGGTTVAGVAVTEVDGAEYWLVFNIGDSRVYRVAEGALEQVSVDHSVVQELIDRGEITEADARVHPERHVITRAVGTGSDPDPDYWLIPVTSHDRLMLCSDGLTSELDDTTIVQALTTLDDPQQAADWLVGAAVEAGGRDNVTVVVVDVASTWSDLPVDDATVTRGSLEKIRAQRRASGGTRWDEELHGETVPRGAVSAATPPGPPLPHGVGPVPAPPAGGGLS</sequence>
<protein>
    <submittedName>
        <fullName evidence="3">Serine/threonine-protein phosphatase</fullName>
    </submittedName>
</protein>
<dbReference type="Gene3D" id="3.60.40.10">
    <property type="entry name" value="PPM-type phosphatase domain"/>
    <property type="match status" value="1"/>
</dbReference>
<dbReference type="SMART" id="SM00332">
    <property type="entry name" value="PP2Cc"/>
    <property type="match status" value="1"/>
</dbReference>
<evidence type="ECO:0000259" key="2">
    <source>
        <dbReference type="PROSITE" id="PS51746"/>
    </source>
</evidence>
<comment type="caution">
    <text evidence="3">The sequence shown here is derived from an EMBL/GenBank/DDBJ whole genome shotgun (WGS) entry which is preliminary data.</text>
</comment>
<evidence type="ECO:0000256" key="1">
    <source>
        <dbReference type="SAM" id="MobiDB-lite"/>
    </source>
</evidence>
<dbReference type="InterPro" id="IPR015655">
    <property type="entry name" value="PP2C"/>
</dbReference>
<dbReference type="SUPFAM" id="SSF81606">
    <property type="entry name" value="PP2C-like"/>
    <property type="match status" value="1"/>
</dbReference>
<dbReference type="Proteomes" id="UP000642107">
    <property type="component" value="Unassembled WGS sequence"/>
</dbReference>
<feature type="compositionally biased region" description="Pro residues" evidence="1">
    <location>
        <begin position="286"/>
        <end position="302"/>
    </location>
</feature>
<organism evidence="3 4">
    <name type="scientific">Flavimobilis rhizosphaerae</name>
    <dbReference type="NCBI Taxonomy" id="2775421"/>
    <lineage>
        <taxon>Bacteria</taxon>
        <taxon>Bacillati</taxon>
        <taxon>Actinomycetota</taxon>
        <taxon>Actinomycetes</taxon>
        <taxon>Micrococcales</taxon>
        <taxon>Jonesiaceae</taxon>
        <taxon>Flavimobilis</taxon>
    </lineage>
</organism>
<reference evidence="3 4" key="1">
    <citation type="submission" date="2020-09" db="EMBL/GenBank/DDBJ databases">
        <title>Flavimobilis rhizosphaerae sp. nov., isolated from rhizosphere soil of Spartina alterniflora.</title>
        <authorList>
            <person name="Hanqin C."/>
        </authorList>
    </citation>
    <scope>NUCLEOTIDE SEQUENCE [LARGE SCALE GENOMIC DNA]</scope>
    <source>
        <strain evidence="3 4">GY 10621</strain>
    </source>
</reference>
<evidence type="ECO:0000313" key="3">
    <source>
        <dbReference type="EMBL" id="MBD9698709.1"/>
    </source>
</evidence>
<dbReference type="Pfam" id="PF13672">
    <property type="entry name" value="PP2C_2"/>
    <property type="match status" value="1"/>
</dbReference>
<gene>
    <name evidence="3" type="ORF">IGS67_04250</name>
</gene>
<dbReference type="EMBL" id="JACZDF010000002">
    <property type="protein sequence ID" value="MBD9698709.1"/>
    <property type="molecule type" value="Genomic_DNA"/>
</dbReference>
<proteinExistence type="predicted"/>
<feature type="domain" description="PPM-type phosphatase" evidence="2">
    <location>
        <begin position="4"/>
        <end position="233"/>
    </location>
</feature>
<dbReference type="InterPro" id="IPR001932">
    <property type="entry name" value="PPM-type_phosphatase-like_dom"/>
</dbReference>
<dbReference type="InterPro" id="IPR036457">
    <property type="entry name" value="PPM-type-like_dom_sf"/>
</dbReference>
<dbReference type="SMART" id="SM00331">
    <property type="entry name" value="PP2C_SIG"/>
    <property type="match status" value="1"/>
</dbReference>
<feature type="region of interest" description="Disordered" evidence="1">
    <location>
        <begin position="279"/>
        <end position="308"/>
    </location>
</feature>